<reference evidence="1" key="1">
    <citation type="journal article" date="2014" name="Int. J. Syst. Evol. Microbiol.">
        <title>Complete genome sequence of Corynebacterium casei LMG S-19264T (=DSM 44701T), isolated from a smear-ripened cheese.</title>
        <authorList>
            <consortium name="US DOE Joint Genome Institute (JGI-PGF)"/>
            <person name="Walter F."/>
            <person name="Albersmeier A."/>
            <person name="Kalinowski J."/>
            <person name="Ruckert C."/>
        </authorList>
    </citation>
    <scope>NUCLEOTIDE SEQUENCE</scope>
    <source>
        <strain evidence="1">CGMCC 1.16067</strain>
    </source>
</reference>
<comment type="caution">
    <text evidence="1">The sequence shown here is derived from an EMBL/GenBank/DDBJ whole genome shotgun (WGS) entry which is preliminary data.</text>
</comment>
<dbReference type="Pfam" id="PF06966">
    <property type="entry name" value="DUF1295"/>
    <property type="match status" value="1"/>
</dbReference>
<protein>
    <recommendedName>
        <fullName evidence="3">DUF1295 domain-containing protein</fullName>
    </recommendedName>
</protein>
<dbReference type="GO" id="GO:0016020">
    <property type="term" value="C:membrane"/>
    <property type="evidence" value="ECO:0007669"/>
    <property type="project" value="TreeGrafter"/>
</dbReference>
<dbReference type="Gene3D" id="1.20.120.1630">
    <property type="match status" value="1"/>
</dbReference>
<reference evidence="1" key="2">
    <citation type="submission" date="2020-09" db="EMBL/GenBank/DDBJ databases">
        <authorList>
            <person name="Sun Q."/>
            <person name="Zhou Y."/>
        </authorList>
    </citation>
    <scope>NUCLEOTIDE SEQUENCE</scope>
    <source>
        <strain evidence="1">CGMCC 1.16067</strain>
    </source>
</reference>
<dbReference type="PANTHER" id="PTHR32251:SF17">
    <property type="entry name" value="STEROID 5-ALPHA REDUCTASE C-TERMINAL DOMAIN-CONTAINING PROTEIN"/>
    <property type="match status" value="1"/>
</dbReference>
<name>A0A917BMQ8_9ACTN</name>
<evidence type="ECO:0000313" key="1">
    <source>
        <dbReference type="EMBL" id="GGF49936.1"/>
    </source>
</evidence>
<organism evidence="1 2">
    <name type="scientific">Marmoricola endophyticus</name>
    <dbReference type="NCBI Taxonomy" id="2040280"/>
    <lineage>
        <taxon>Bacteria</taxon>
        <taxon>Bacillati</taxon>
        <taxon>Actinomycetota</taxon>
        <taxon>Actinomycetes</taxon>
        <taxon>Propionibacteriales</taxon>
        <taxon>Nocardioidaceae</taxon>
        <taxon>Marmoricola</taxon>
    </lineage>
</organism>
<dbReference type="Proteomes" id="UP000649179">
    <property type="component" value="Unassembled WGS sequence"/>
</dbReference>
<proteinExistence type="predicted"/>
<gene>
    <name evidence="1" type="ORF">GCM10011519_24930</name>
</gene>
<sequence>MALDARGFARTTLTSAGIAVATQAAAYVASRRDGRLMVVDVAWGPGLAAVAAGSALAGTGDRARRGILAAGLGAWGLRLGSHLLSRVRSTDEEDERYAELTEGDSEAVKVLKIFVGQGVAQWAIGLPVQVAAASGPVGPAGRVLVALGTSGILGGLTLEAVADRQKSAFYERDADERPAICRDGVWNWSRHPNYFGDSCVWNGAYLVAAAASPGVWTFLSPAVMTYLLVWGSGAKPSEERLKGREGYDAYRREVSFFVPRPPRRD</sequence>
<dbReference type="AlphaFoldDB" id="A0A917BMQ8"/>
<accession>A0A917BMQ8</accession>
<dbReference type="RefSeq" id="WP_188780063.1">
    <property type="nucleotide sequence ID" value="NZ_BMKQ01000001.1"/>
</dbReference>
<dbReference type="InterPro" id="IPR010721">
    <property type="entry name" value="UstE-like"/>
</dbReference>
<dbReference type="EMBL" id="BMKQ01000001">
    <property type="protein sequence ID" value="GGF49936.1"/>
    <property type="molecule type" value="Genomic_DNA"/>
</dbReference>
<dbReference type="PANTHER" id="PTHR32251">
    <property type="entry name" value="3-OXO-5-ALPHA-STEROID 4-DEHYDROGENASE"/>
    <property type="match status" value="1"/>
</dbReference>
<keyword evidence="2" id="KW-1185">Reference proteome</keyword>
<evidence type="ECO:0000313" key="2">
    <source>
        <dbReference type="Proteomes" id="UP000649179"/>
    </source>
</evidence>
<evidence type="ECO:0008006" key="3">
    <source>
        <dbReference type="Google" id="ProtNLM"/>
    </source>
</evidence>